<dbReference type="EMBL" id="CSTE01000002">
    <property type="protein sequence ID" value="CQR50215.1"/>
    <property type="molecule type" value="Genomic_DNA"/>
</dbReference>
<sequence>MRVPRMTLVGVAILALSAVVGVVLLPALPPSVAVHFGTGGEPDSFVAAPLGVFLVPTIGVGALLVTRFAGATAIGDSVPPVFDTVLATFLAYVQALVLAYNLGARFDMPVAVVTFGAVAGVVLDRAG</sequence>
<keyword evidence="1" id="KW-0472">Membrane</keyword>
<protein>
    <recommendedName>
        <fullName evidence="2">DUF1648 domain-containing protein</fullName>
    </recommendedName>
</protein>
<keyword evidence="1" id="KW-0812">Transmembrane</keyword>
<keyword evidence="1" id="KW-1133">Transmembrane helix</keyword>
<name>A0A0D6JRI6_9EURY</name>
<dbReference type="Proteomes" id="UP000198902">
    <property type="component" value="Unassembled WGS sequence"/>
</dbReference>
<evidence type="ECO:0000313" key="4">
    <source>
        <dbReference type="Proteomes" id="UP000198902"/>
    </source>
</evidence>
<dbReference type="AlphaFoldDB" id="A0A0D6JRI6"/>
<organism evidence="3 4">
    <name type="scientific">Haloferax massiliensis</name>
    <dbReference type="NCBI Taxonomy" id="1476858"/>
    <lineage>
        <taxon>Archaea</taxon>
        <taxon>Methanobacteriati</taxon>
        <taxon>Methanobacteriota</taxon>
        <taxon>Stenosarchaea group</taxon>
        <taxon>Halobacteria</taxon>
        <taxon>Halobacteriales</taxon>
        <taxon>Haloferacaceae</taxon>
        <taxon>Haloferax</taxon>
    </lineage>
</organism>
<gene>
    <name evidence="3" type="ORF">BN996_01692</name>
</gene>
<proteinExistence type="predicted"/>
<feature type="transmembrane region" description="Helical" evidence="1">
    <location>
        <begin position="81"/>
        <end position="100"/>
    </location>
</feature>
<feature type="transmembrane region" description="Helical" evidence="1">
    <location>
        <begin position="106"/>
        <end position="123"/>
    </location>
</feature>
<reference evidence="4" key="1">
    <citation type="submission" date="2015-03" db="EMBL/GenBank/DDBJ databases">
        <authorList>
            <person name="Urmite Genomes"/>
        </authorList>
    </citation>
    <scope>NUCLEOTIDE SEQUENCE [LARGE SCALE GENOMIC DNA]</scope>
    <source>
        <strain evidence="4">Arc-Hr</strain>
    </source>
</reference>
<evidence type="ECO:0000256" key="1">
    <source>
        <dbReference type="SAM" id="Phobius"/>
    </source>
</evidence>
<evidence type="ECO:0000259" key="2">
    <source>
        <dbReference type="Pfam" id="PF07853"/>
    </source>
</evidence>
<feature type="domain" description="DUF1648" evidence="2">
    <location>
        <begin position="13"/>
        <end position="59"/>
    </location>
</feature>
<keyword evidence="4" id="KW-1185">Reference proteome</keyword>
<evidence type="ECO:0000313" key="3">
    <source>
        <dbReference type="EMBL" id="CQR50215.1"/>
    </source>
</evidence>
<accession>A0A0D6JRI6</accession>
<dbReference type="InterPro" id="IPR012867">
    <property type="entry name" value="DUF1648"/>
</dbReference>
<feature type="transmembrane region" description="Helical" evidence="1">
    <location>
        <begin position="49"/>
        <end position="69"/>
    </location>
</feature>
<dbReference type="Pfam" id="PF07853">
    <property type="entry name" value="DUF1648"/>
    <property type="match status" value="1"/>
</dbReference>